<dbReference type="InterPro" id="IPR005607">
    <property type="entry name" value="BSD_dom"/>
</dbReference>
<feature type="compositionally biased region" description="Basic and acidic residues" evidence="1">
    <location>
        <begin position="357"/>
        <end position="366"/>
    </location>
</feature>
<protein>
    <submittedName>
        <fullName evidence="4">BSD domain-containing protein</fullName>
    </submittedName>
</protein>
<dbReference type="InterPro" id="IPR051494">
    <property type="entry name" value="BSD_domain-containing"/>
</dbReference>
<feature type="compositionally biased region" description="Basic and acidic residues" evidence="1">
    <location>
        <begin position="325"/>
        <end position="341"/>
    </location>
</feature>
<dbReference type="InterPro" id="IPR035925">
    <property type="entry name" value="BSD_dom_sf"/>
</dbReference>
<dbReference type="PANTHER" id="PTHR16019:SF5">
    <property type="entry name" value="BSD DOMAIN-CONTAINING PROTEIN 1"/>
    <property type="match status" value="1"/>
</dbReference>
<reference evidence="4" key="3">
    <citation type="submission" date="2016-06" db="UniProtKB">
        <authorList>
            <consortium name="WormBaseParasite"/>
        </authorList>
    </citation>
    <scope>IDENTIFICATION</scope>
</reference>
<accession>A0A183C4L6</accession>
<dbReference type="SMART" id="SM00751">
    <property type="entry name" value="BSD"/>
    <property type="match status" value="1"/>
</dbReference>
<dbReference type="Pfam" id="PF03909">
    <property type="entry name" value="BSD"/>
    <property type="match status" value="1"/>
</dbReference>
<reference evidence="3" key="2">
    <citation type="submission" date="2014-05" db="EMBL/GenBank/DDBJ databases">
        <title>The genome and life-stage specific transcriptomes of Globodera pallida elucidate key aspects of plant parasitism by a cyst nematode.</title>
        <authorList>
            <person name="Cotton J.A."/>
            <person name="Lilley C.J."/>
            <person name="Jones L.M."/>
            <person name="Kikuchi T."/>
            <person name="Reid A.J."/>
            <person name="Thorpe P."/>
            <person name="Tsai I.J."/>
            <person name="Beasley H."/>
            <person name="Blok V."/>
            <person name="Cock P.J.A."/>
            <person name="Van den Akker S.E."/>
            <person name="Holroyd N."/>
            <person name="Hunt M."/>
            <person name="Mantelin S."/>
            <person name="Naghra H."/>
            <person name="Pain A."/>
            <person name="Palomares-Rius J.E."/>
            <person name="Zarowiecki M."/>
            <person name="Berriman M."/>
            <person name="Jones J.T."/>
            <person name="Urwin P.E."/>
        </authorList>
    </citation>
    <scope>NUCLEOTIDE SEQUENCE [LARGE SCALE GENOMIC DNA]</scope>
    <source>
        <strain evidence="3">Lindley</strain>
    </source>
</reference>
<evidence type="ECO:0000259" key="2">
    <source>
        <dbReference type="PROSITE" id="PS50858"/>
    </source>
</evidence>
<evidence type="ECO:0000313" key="3">
    <source>
        <dbReference type="Proteomes" id="UP000050741"/>
    </source>
</evidence>
<dbReference type="WBParaSite" id="GPLIN_000781000">
    <property type="protein sequence ID" value="GPLIN_000781000"/>
    <property type="gene ID" value="GPLIN_000781000"/>
</dbReference>
<feature type="compositionally biased region" description="Basic and acidic residues" evidence="1">
    <location>
        <begin position="98"/>
        <end position="111"/>
    </location>
</feature>
<dbReference type="AlphaFoldDB" id="A0A183C4L6"/>
<feature type="compositionally biased region" description="Basic and acidic residues" evidence="1">
    <location>
        <begin position="9"/>
        <end position="19"/>
    </location>
</feature>
<dbReference type="Proteomes" id="UP000050741">
    <property type="component" value="Unassembled WGS sequence"/>
</dbReference>
<evidence type="ECO:0000256" key="1">
    <source>
        <dbReference type="SAM" id="MobiDB-lite"/>
    </source>
</evidence>
<name>A0A183C4L6_GLOPA</name>
<sequence length="366" mass="41622">MEEDSSDCCSKKGDEHEKSTPPVVEDNVHAGPRESWIPEVGWATWVNSAKEKTKSAFELIKKDINEFSDTLQNETNSLVNSAAKKAQFFGQIVAPTSDDVKGEEIEKRAEESNETTSSTTPEEHKRKPQAEESLQINFLGLNWVKQMASEVVETVHKFATEDTTRDEANCTEELHFGGHASSRKSTLDQCTLLQMQNDRRTFLQKPHRGAELYSRWLSDFKISEYNGEINLLLGENSRLREIYAELVPSLVENHTFWHRYFFKVHLKEMEKQGDSQYEPMKLNVDKKGVSTADCLSPAPSNGARDDWSMCSSGRTTEAEELDTAALHDRRDASTPRPHNAEEDVDDWEECDEEADNEEKAKKKANE</sequence>
<feature type="region of interest" description="Disordered" evidence="1">
    <location>
        <begin position="1"/>
        <end position="32"/>
    </location>
</feature>
<keyword evidence="3" id="KW-1185">Reference proteome</keyword>
<dbReference type="PROSITE" id="PS50858">
    <property type="entry name" value="BSD"/>
    <property type="match status" value="1"/>
</dbReference>
<dbReference type="PANTHER" id="PTHR16019">
    <property type="entry name" value="SYNAPSE-ASSOCIATED PROTEIN"/>
    <property type="match status" value="1"/>
</dbReference>
<reference evidence="3" key="1">
    <citation type="submission" date="2013-12" db="EMBL/GenBank/DDBJ databases">
        <authorList>
            <person name="Aslett M."/>
        </authorList>
    </citation>
    <scope>NUCLEOTIDE SEQUENCE [LARGE SCALE GENOMIC DNA]</scope>
    <source>
        <strain evidence="3">Lindley</strain>
    </source>
</reference>
<dbReference type="GO" id="GO:0005737">
    <property type="term" value="C:cytoplasm"/>
    <property type="evidence" value="ECO:0007669"/>
    <property type="project" value="TreeGrafter"/>
</dbReference>
<dbReference type="Gene3D" id="1.10.3970.10">
    <property type="entry name" value="BSD domain"/>
    <property type="match status" value="1"/>
</dbReference>
<feature type="compositionally biased region" description="Acidic residues" evidence="1">
    <location>
        <begin position="342"/>
        <end position="356"/>
    </location>
</feature>
<feature type="region of interest" description="Disordered" evidence="1">
    <location>
        <begin position="293"/>
        <end position="366"/>
    </location>
</feature>
<evidence type="ECO:0000313" key="4">
    <source>
        <dbReference type="WBParaSite" id="GPLIN_000781000"/>
    </source>
</evidence>
<feature type="compositionally biased region" description="Basic and acidic residues" evidence="1">
    <location>
        <begin position="121"/>
        <end position="130"/>
    </location>
</feature>
<proteinExistence type="predicted"/>
<organism evidence="3 4">
    <name type="scientific">Globodera pallida</name>
    <name type="common">Potato cyst nematode worm</name>
    <name type="synonym">Heterodera pallida</name>
    <dbReference type="NCBI Taxonomy" id="36090"/>
    <lineage>
        <taxon>Eukaryota</taxon>
        <taxon>Metazoa</taxon>
        <taxon>Ecdysozoa</taxon>
        <taxon>Nematoda</taxon>
        <taxon>Chromadorea</taxon>
        <taxon>Rhabditida</taxon>
        <taxon>Tylenchina</taxon>
        <taxon>Tylenchomorpha</taxon>
        <taxon>Tylenchoidea</taxon>
        <taxon>Heteroderidae</taxon>
        <taxon>Heteroderinae</taxon>
        <taxon>Globodera</taxon>
    </lineage>
</organism>
<dbReference type="SUPFAM" id="SSF140383">
    <property type="entry name" value="BSD domain-like"/>
    <property type="match status" value="1"/>
</dbReference>
<feature type="domain" description="BSD" evidence="2">
    <location>
        <begin position="216"/>
        <end position="268"/>
    </location>
</feature>
<feature type="region of interest" description="Disordered" evidence="1">
    <location>
        <begin position="97"/>
        <end position="131"/>
    </location>
</feature>